<dbReference type="AlphaFoldDB" id="A0A9P6G6G0"/>
<accession>A0A9P6G6G0</accession>
<dbReference type="OrthoDB" id="419598at2759"/>
<reference evidence="1" key="1">
    <citation type="journal article" date="2020" name="Mol. Plant Microbe Interact.">
        <title>Genome Sequence of the Biocontrol Agent Coniothyrium minitans strain Conio (IMI 134523).</title>
        <authorList>
            <person name="Patel D."/>
            <person name="Shittu T.A."/>
            <person name="Baroncelli R."/>
            <person name="Muthumeenakshi S."/>
            <person name="Osborne T.H."/>
            <person name="Janganan T.K."/>
            <person name="Sreenivasaprasad S."/>
        </authorList>
    </citation>
    <scope>NUCLEOTIDE SEQUENCE</scope>
    <source>
        <strain evidence="1">Conio</strain>
    </source>
</reference>
<evidence type="ECO:0000313" key="2">
    <source>
        <dbReference type="Proteomes" id="UP000756921"/>
    </source>
</evidence>
<organism evidence="1 2">
    <name type="scientific">Paraphaeosphaeria minitans</name>
    <dbReference type="NCBI Taxonomy" id="565426"/>
    <lineage>
        <taxon>Eukaryota</taxon>
        <taxon>Fungi</taxon>
        <taxon>Dikarya</taxon>
        <taxon>Ascomycota</taxon>
        <taxon>Pezizomycotina</taxon>
        <taxon>Dothideomycetes</taxon>
        <taxon>Pleosporomycetidae</taxon>
        <taxon>Pleosporales</taxon>
        <taxon>Massarineae</taxon>
        <taxon>Didymosphaeriaceae</taxon>
        <taxon>Paraphaeosphaeria</taxon>
    </lineage>
</organism>
<name>A0A9P6G6G0_9PLEO</name>
<keyword evidence="2" id="KW-1185">Reference proteome</keyword>
<dbReference type="EMBL" id="WJXW01000016">
    <property type="protein sequence ID" value="KAF9729734.1"/>
    <property type="molecule type" value="Genomic_DNA"/>
</dbReference>
<gene>
    <name evidence="1" type="ORF">PMIN01_12598</name>
</gene>
<dbReference type="Proteomes" id="UP000756921">
    <property type="component" value="Unassembled WGS sequence"/>
</dbReference>
<comment type="caution">
    <text evidence="1">The sequence shown here is derived from an EMBL/GenBank/DDBJ whole genome shotgun (WGS) entry which is preliminary data.</text>
</comment>
<evidence type="ECO:0000313" key="1">
    <source>
        <dbReference type="EMBL" id="KAF9729734.1"/>
    </source>
</evidence>
<proteinExistence type="predicted"/>
<sequence>MNKGNFSGYAQAMYTQVFYQNGDGNYEAAQGLANERLGLPKEDLDAVTKWAVKKKLNDGFVHEGQ</sequence>
<protein>
    <submittedName>
        <fullName evidence="1">Isoflavone reductase family protein</fullName>
    </submittedName>
</protein>